<evidence type="ECO:0000313" key="3">
    <source>
        <dbReference type="Proteomes" id="UP001310594"/>
    </source>
</evidence>
<evidence type="ECO:0000313" key="2">
    <source>
        <dbReference type="EMBL" id="KAK5701599.1"/>
    </source>
</evidence>
<dbReference type="PANTHER" id="PTHR21521:SF0">
    <property type="entry name" value="AMUN, ISOFORM A"/>
    <property type="match status" value="1"/>
</dbReference>
<sequence length="270" mass="29628">MDAHHHFDTIDLATFKAVLENYAAAVPESLAALEQQRVVTIPAAVHARDPQHLTKEELTLLMDWKLAHGKFRAQLQKLIQQNEGVTVKSATIEAYRMPLDSISEVQKAMSTLSTLRGVGPATASLLLSVKDQANIPFFSDELYRWALWKTGPSGGWSQEIKYSEKSYLELYPRVQELRQRLKGDDGEPVSVLEIEKVAYALRAKGGAARPRAKAKPKKATTLKRKAETQHQADEKNEAPTTSGGGAEKTGASPEASAGSKKSKKRKANVA</sequence>
<dbReference type="AlphaFoldDB" id="A0AAN7WDF8"/>
<proteinExistence type="predicted"/>
<evidence type="ECO:0000256" key="1">
    <source>
        <dbReference type="SAM" id="MobiDB-lite"/>
    </source>
</evidence>
<comment type="caution">
    <text evidence="2">The sequence shown here is derived from an EMBL/GenBank/DDBJ whole genome shotgun (WGS) entry which is preliminary data.</text>
</comment>
<name>A0AAN7WDF8_9PEZI</name>
<organism evidence="2 3">
    <name type="scientific">Elasticomyces elasticus</name>
    <dbReference type="NCBI Taxonomy" id="574655"/>
    <lineage>
        <taxon>Eukaryota</taxon>
        <taxon>Fungi</taxon>
        <taxon>Dikarya</taxon>
        <taxon>Ascomycota</taxon>
        <taxon>Pezizomycotina</taxon>
        <taxon>Dothideomycetes</taxon>
        <taxon>Dothideomycetidae</taxon>
        <taxon>Mycosphaerellales</taxon>
        <taxon>Teratosphaeriaceae</taxon>
        <taxon>Elasticomyces</taxon>
    </lineage>
</organism>
<feature type="compositionally biased region" description="Basic and acidic residues" evidence="1">
    <location>
        <begin position="224"/>
        <end position="237"/>
    </location>
</feature>
<feature type="compositionally biased region" description="Basic residues" evidence="1">
    <location>
        <begin position="210"/>
        <end position="223"/>
    </location>
</feature>
<dbReference type="PANTHER" id="PTHR21521">
    <property type="entry name" value="AMUN, ISOFORM A"/>
    <property type="match status" value="1"/>
</dbReference>
<gene>
    <name evidence="2" type="ORF">LTR97_004415</name>
</gene>
<reference evidence="2" key="1">
    <citation type="submission" date="2023-08" db="EMBL/GenBank/DDBJ databases">
        <title>Black Yeasts Isolated from many extreme environments.</title>
        <authorList>
            <person name="Coleine C."/>
            <person name="Stajich J.E."/>
            <person name="Selbmann L."/>
        </authorList>
    </citation>
    <scope>NUCLEOTIDE SEQUENCE</scope>
    <source>
        <strain evidence="2">CCFEE 5810</strain>
    </source>
</reference>
<dbReference type="EMBL" id="JAVRQU010000006">
    <property type="protein sequence ID" value="KAK5701599.1"/>
    <property type="molecule type" value="Genomic_DNA"/>
</dbReference>
<feature type="region of interest" description="Disordered" evidence="1">
    <location>
        <begin position="205"/>
        <end position="270"/>
    </location>
</feature>
<protein>
    <submittedName>
        <fullName evidence="2">Uncharacterized protein</fullName>
    </submittedName>
</protein>
<accession>A0AAN7WDF8</accession>
<dbReference type="Proteomes" id="UP001310594">
    <property type="component" value="Unassembled WGS sequence"/>
</dbReference>
<feature type="compositionally biased region" description="Basic residues" evidence="1">
    <location>
        <begin position="260"/>
        <end position="270"/>
    </location>
</feature>